<dbReference type="InterPro" id="IPR003607">
    <property type="entry name" value="HD/PDEase_dom"/>
</dbReference>
<dbReference type="InterPro" id="IPR006674">
    <property type="entry name" value="HD_domain"/>
</dbReference>
<reference evidence="2" key="2">
    <citation type="submission" date="2021-04" db="EMBL/GenBank/DDBJ databases">
        <authorList>
            <person name="Gilroy R."/>
        </authorList>
    </citation>
    <scope>NUCLEOTIDE SEQUENCE</scope>
    <source>
        <strain evidence="2">ChiSjej1B19-5720</strain>
    </source>
</reference>
<accession>A0A9D2LU26</accession>
<evidence type="ECO:0000313" key="3">
    <source>
        <dbReference type="Proteomes" id="UP000823842"/>
    </source>
</evidence>
<sequence length="166" mass="19140">MDIRISEDVPESYLAEVRHILSNSEFLLLDKYFHHHKTSRLTHSIHVSYLSWLLAKKLGCDEKAAARAGLLHDFCPYNFREKTPKGEHPAFHHPKAAVENSSRVFQINDREQDAIRTHMFPLGPVPRNKEAWIITLADKICAAMEYCHVETNFMGKDRMIIARTSA</sequence>
<dbReference type="Proteomes" id="UP000823842">
    <property type="component" value="Unassembled WGS sequence"/>
</dbReference>
<dbReference type="PROSITE" id="PS51831">
    <property type="entry name" value="HD"/>
    <property type="match status" value="1"/>
</dbReference>
<name>A0A9D2LU26_9FIRM</name>
<proteinExistence type="predicted"/>
<reference evidence="2" key="1">
    <citation type="journal article" date="2021" name="PeerJ">
        <title>Extensive microbial diversity within the chicken gut microbiome revealed by metagenomics and culture.</title>
        <authorList>
            <person name="Gilroy R."/>
            <person name="Ravi A."/>
            <person name="Getino M."/>
            <person name="Pursley I."/>
            <person name="Horton D.L."/>
            <person name="Alikhan N.F."/>
            <person name="Baker D."/>
            <person name="Gharbi K."/>
            <person name="Hall N."/>
            <person name="Watson M."/>
            <person name="Adriaenssens E.M."/>
            <person name="Foster-Nyarko E."/>
            <person name="Jarju S."/>
            <person name="Secka A."/>
            <person name="Antonio M."/>
            <person name="Oren A."/>
            <person name="Chaudhuri R.R."/>
            <person name="La Ragione R."/>
            <person name="Hildebrand F."/>
            <person name="Pallen M.J."/>
        </authorList>
    </citation>
    <scope>NUCLEOTIDE SEQUENCE</scope>
    <source>
        <strain evidence="2">ChiSjej1B19-5720</strain>
    </source>
</reference>
<dbReference type="CDD" id="cd00077">
    <property type="entry name" value="HDc"/>
    <property type="match status" value="1"/>
</dbReference>
<organism evidence="2 3">
    <name type="scientific">Candidatus Blautia faecavium</name>
    <dbReference type="NCBI Taxonomy" id="2838487"/>
    <lineage>
        <taxon>Bacteria</taxon>
        <taxon>Bacillati</taxon>
        <taxon>Bacillota</taxon>
        <taxon>Clostridia</taxon>
        <taxon>Lachnospirales</taxon>
        <taxon>Lachnospiraceae</taxon>
        <taxon>Blautia</taxon>
    </lineage>
</organism>
<dbReference type="Pfam" id="PF01966">
    <property type="entry name" value="HD"/>
    <property type="match status" value="1"/>
</dbReference>
<dbReference type="SMART" id="SM00471">
    <property type="entry name" value="HDc"/>
    <property type="match status" value="1"/>
</dbReference>
<gene>
    <name evidence="2" type="ORF">IAA06_10825</name>
</gene>
<dbReference type="AlphaFoldDB" id="A0A9D2LU26"/>
<protein>
    <submittedName>
        <fullName evidence="2">HD domain-containing protein</fullName>
    </submittedName>
</protein>
<evidence type="ECO:0000313" key="2">
    <source>
        <dbReference type="EMBL" id="HJB29269.1"/>
    </source>
</evidence>
<evidence type="ECO:0000259" key="1">
    <source>
        <dbReference type="PROSITE" id="PS51831"/>
    </source>
</evidence>
<comment type="caution">
    <text evidence="2">The sequence shown here is derived from an EMBL/GenBank/DDBJ whole genome shotgun (WGS) entry which is preliminary data.</text>
</comment>
<dbReference type="SUPFAM" id="SSF109604">
    <property type="entry name" value="HD-domain/PDEase-like"/>
    <property type="match status" value="1"/>
</dbReference>
<feature type="domain" description="HD" evidence="1">
    <location>
        <begin position="40"/>
        <end position="143"/>
    </location>
</feature>
<dbReference type="Gene3D" id="1.10.3210.10">
    <property type="entry name" value="Hypothetical protein af1432"/>
    <property type="match status" value="1"/>
</dbReference>
<dbReference type="EMBL" id="DWYZ01000203">
    <property type="protein sequence ID" value="HJB29269.1"/>
    <property type="molecule type" value="Genomic_DNA"/>
</dbReference>